<organism evidence="2">
    <name type="scientific">Timspurckia oligopyrenoides</name>
    <dbReference type="NCBI Taxonomy" id="708627"/>
    <lineage>
        <taxon>Eukaryota</taxon>
        <taxon>Rhodophyta</taxon>
        <taxon>Bangiophyceae</taxon>
        <taxon>Porphyridiales</taxon>
        <taxon>Porphyridiaceae</taxon>
        <taxon>Timspurckia</taxon>
    </lineage>
</organism>
<dbReference type="AlphaFoldDB" id="A0A7S0ZGB9"/>
<proteinExistence type="predicted"/>
<dbReference type="Gene3D" id="3.40.50.1820">
    <property type="entry name" value="alpha/beta hydrolase"/>
    <property type="match status" value="1"/>
</dbReference>
<accession>A0A7S0ZGB9</accession>
<dbReference type="InterPro" id="IPR029058">
    <property type="entry name" value="AB_hydrolase_fold"/>
</dbReference>
<dbReference type="InterPro" id="IPR051044">
    <property type="entry name" value="MAG_DAG_Lipase"/>
</dbReference>
<name>A0A7S0ZGB9_9RHOD</name>
<evidence type="ECO:0000313" key="2">
    <source>
        <dbReference type="EMBL" id="CAD8820882.1"/>
    </source>
</evidence>
<dbReference type="SUPFAM" id="SSF53474">
    <property type="entry name" value="alpha/beta-Hydrolases"/>
    <property type="match status" value="1"/>
</dbReference>
<dbReference type="InterPro" id="IPR000073">
    <property type="entry name" value="AB_hydrolase_1"/>
</dbReference>
<protein>
    <recommendedName>
        <fullName evidence="1">Serine aminopeptidase S33 domain-containing protein</fullName>
    </recommendedName>
</protein>
<reference evidence="2" key="1">
    <citation type="submission" date="2021-01" db="EMBL/GenBank/DDBJ databases">
        <authorList>
            <person name="Corre E."/>
            <person name="Pelletier E."/>
            <person name="Niang G."/>
            <person name="Scheremetjew M."/>
            <person name="Finn R."/>
            <person name="Kale V."/>
            <person name="Holt S."/>
            <person name="Cochrane G."/>
            <person name="Meng A."/>
            <person name="Brown T."/>
            <person name="Cohen L."/>
        </authorList>
    </citation>
    <scope>NUCLEOTIDE SEQUENCE</scope>
    <source>
        <strain evidence="2">CCMP3278</strain>
    </source>
</reference>
<dbReference type="InterPro" id="IPR022742">
    <property type="entry name" value="Hydrolase_4"/>
</dbReference>
<feature type="domain" description="Serine aminopeptidase S33" evidence="1">
    <location>
        <begin position="65"/>
        <end position="291"/>
    </location>
</feature>
<dbReference type="EMBL" id="HBFP01007340">
    <property type="protein sequence ID" value="CAD8820882.1"/>
    <property type="molecule type" value="Transcribed_RNA"/>
</dbReference>
<sequence length="327" mass="36388">MEESESTAVRYTKHQFESSTGLKIARYVWNCEEILGVNRIGAVFLVHGFRAHARFNFLRCIAPDQYEVYENSIIQKLNAQGFSVYAHDHIGHGESEGQRAYVDSFDALVVSTLEAISDVKICHQLDESLPLFIIGHSLGGSVAIAACMRSPHLFQGAIFSSPAVEPPSNMLGWKGVFLAQISGILSWLVPELEVLSLPPNALFPELHEMFKNDPLNSNVGLRARVGHEFLRLYKFISDNASELKTSFLITDGEDDGLVNPAGIVRFYEAADVKDKSVQIVPNMWHNLLIEPGADQVIDSYVEWIVKRREVCLSNSDADGEAEADHEN</sequence>
<evidence type="ECO:0000259" key="1">
    <source>
        <dbReference type="Pfam" id="PF12146"/>
    </source>
</evidence>
<dbReference type="Pfam" id="PF12146">
    <property type="entry name" value="Hydrolase_4"/>
    <property type="match status" value="1"/>
</dbReference>
<dbReference type="PRINTS" id="PR00111">
    <property type="entry name" value="ABHYDROLASE"/>
</dbReference>
<dbReference type="PANTHER" id="PTHR11614">
    <property type="entry name" value="PHOSPHOLIPASE-RELATED"/>
    <property type="match status" value="1"/>
</dbReference>
<gene>
    <name evidence="2" type="ORF">TOLI1172_LOCUS5276</name>
</gene>